<evidence type="ECO:0000313" key="2">
    <source>
        <dbReference type="Proteomes" id="UP000825935"/>
    </source>
</evidence>
<dbReference type="EMBL" id="CM035437">
    <property type="protein sequence ID" value="KAH7286979.1"/>
    <property type="molecule type" value="Genomic_DNA"/>
</dbReference>
<name>A0A8T2QSJ9_CERRI</name>
<organism evidence="1 2">
    <name type="scientific">Ceratopteris richardii</name>
    <name type="common">Triangle waterfern</name>
    <dbReference type="NCBI Taxonomy" id="49495"/>
    <lineage>
        <taxon>Eukaryota</taxon>
        <taxon>Viridiplantae</taxon>
        <taxon>Streptophyta</taxon>
        <taxon>Embryophyta</taxon>
        <taxon>Tracheophyta</taxon>
        <taxon>Polypodiopsida</taxon>
        <taxon>Polypodiidae</taxon>
        <taxon>Polypodiales</taxon>
        <taxon>Pteridineae</taxon>
        <taxon>Pteridaceae</taxon>
        <taxon>Parkerioideae</taxon>
        <taxon>Ceratopteris</taxon>
    </lineage>
</organism>
<keyword evidence="2" id="KW-1185">Reference proteome</keyword>
<reference evidence="1" key="1">
    <citation type="submission" date="2021-08" db="EMBL/GenBank/DDBJ databases">
        <title>WGS assembly of Ceratopteris richardii.</title>
        <authorList>
            <person name="Marchant D.B."/>
            <person name="Chen G."/>
            <person name="Jenkins J."/>
            <person name="Shu S."/>
            <person name="Leebens-Mack J."/>
            <person name="Grimwood J."/>
            <person name="Schmutz J."/>
            <person name="Soltis P."/>
            <person name="Soltis D."/>
            <person name="Chen Z.-H."/>
        </authorList>
    </citation>
    <scope>NUCLEOTIDE SEQUENCE</scope>
    <source>
        <strain evidence="1">Whitten #5841</strain>
        <tissue evidence="1">Leaf</tissue>
    </source>
</reference>
<gene>
    <name evidence="1" type="ORF">KP509_32G031300</name>
</gene>
<comment type="caution">
    <text evidence="1">The sequence shown here is derived from an EMBL/GenBank/DDBJ whole genome shotgun (WGS) entry which is preliminary data.</text>
</comment>
<evidence type="ECO:0000313" key="1">
    <source>
        <dbReference type="EMBL" id="KAH7286979.1"/>
    </source>
</evidence>
<protein>
    <submittedName>
        <fullName evidence="1">Uncharacterized protein</fullName>
    </submittedName>
</protein>
<accession>A0A8T2QSJ9</accession>
<dbReference type="AlphaFoldDB" id="A0A8T2QSJ9"/>
<proteinExistence type="predicted"/>
<dbReference type="Proteomes" id="UP000825935">
    <property type="component" value="Chromosome 32"/>
</dbReference>
<sequence length="88" mass="9855">MQYMRIVLRFKFRCSTEVCSHRDGRALHGNAMEVCSHCDGGALHNPTEALGQRLCVILRGRRIGTRSSQAQALEENQLQGNITVTERA</sequence>